<dbReference type="InterPro" id="IPR009057">
    <property type="entry name" value="Homeodomain-like_sf"/>
</dbReference>
<dbReference type="Pfam" id="PF00249">
    <property type="entry name" value="Myb_DNA-binding"/>
    <property type="match status" value="2"/>
</dbReference>
<keyword evidence="5" id="KW-0804">Transcription</keyword>
<sequence length="253" mass="29299">MMRTPFCDKNGLRKGTWTPEEDKKLIAYVTRYGSWNWRQLPKFAGLQRCGKSCRLRWLNYLRPDIKRGSFSQQEEETIIKLHEKLGNRWTVISANLPGRTDNEIKNHWHTTLKKRLIKNKSNTKRGTRKAKDSNSKNHPSIEEAKKLEGVLENNSDPNIASPPSSHTSSSKLSCITMDTAATTISYENSLFDDYDLPFIDAYMESVNENFWTEPYMIDNSYVPPSEDDILLPAGCELEYFSHVYDVELWSYGE</sequence>
<dbReference type="EMBL" id="MW302464">
    <property type="protein sequence ID" value="QSD99618.1"/>
    <property type="molecule type" value="Genomic_DNA"/>
</dbReference>
<evidence type="ECO:0000259" key="9">
    <source>
        <dbReference type="PROSITE" id="PS51294"/>
    </source>
</evidence>
<feature type="domain" description="Myb-like" evidence="8">
    <location>
        <begin position="9"/>
        <end position="61"/>
    </location>
</feature>
<dbReference type="InterPro" id="IPR051953">
    <property type="entry name" value="Plant_SW-associated_TFs"/>
</dbReference>
<dbReference type="PROSITE" id="PS50090">
    <property type="entry name" value="MYB_LIKE"/>
    <property type="match status" value="2"/>
</dbReference>
<dbReference type="GO" id="GO:0005634">
    <property type="term" value="C:nucleus"/>
    <property type="evidence" value="ECO:0007669"/>
    <property type="project" value="UniProtKB-SubCell"/>
</dbReference>
<dbReference type="Gene3D" id="1.10.10.60">
    <property type="entry name" value="Homeodomain-like"/>
    <property type="match status" value="2"/>
</dbReference>
<evidence type="ECO:0000256" key="3">
    <source>
        <dbReference type="ARBA" id="ARBA00023015"/>
    </source>
</evidence>
<evidence type="ECO:0000256" key="7">
    <source>
        <dbReference type="SAM" id="MobiDB-lite"/>
    </source>
</evidence>
<feature type="region of interest" description="Disordered" evidence="7">
    <location>
        <begin position="152"/>
        <end position="171"/>
    </location>
</feature>
<keyword evidence="2" id="KW-0677">Repeat</keyword>
<dbReference type="FunFam" id="1.10.10.60:FF:000001">
    <property type="entry name" value="MYB-related transcription factor"/>
    <property type="match status" value="1"/>
</dbReference>
<dbReference type="PANTHER" id="PTHR47997:SF28">
    <property type="entry name" value="TRANSCRIPTION FACTOR MYB15-LIKE"/>
    <property type="match status" value="1"/>
</dbReference>
<reference evidence="10" key="1">
    <citation type="journal article" name="Plants (Basel)">
        <title>NAC and MYB Families and Lignin Biosynthesis-Related Members Identification and Expression Analysis in Melilotus albus.</title>
        <authorList>
            <person name="Chen L."/>
            <person name="Wu F."/>
            <person name="Zhang J."/>
        </authorList>
    </citation>
    <scope>NUCLEOTIDE SEQUENCE</scope>
</reference>
<feature type="domain" description="Myb-like" evidence="8">
    <location>
        <begin position="62"/>
        <end position="112"/>
    </location>
</feature>
<proteinExistence type="predicted"/>
<evidence type="ECO:0000256" key="6">
    <source>
        <dbReference type="ARBA" id="ARBA00023242"/>
    </source>
</evidence>
<name>A0A896WEG1_MELAB</name>
<feature type="compositionally biased region" description="Low complexity" evidence="7">
    <location>
        <begin position="161"/>
        <end position="171"/>
    </location>
</feature>
<evidence type="ECO:0000256" key="1">
    <source>
        <dbReference type="ARBA" id="ARBA00004123"/>
    </source>
</evidence>
<keyword evidence="3" id="KW-0805">Transcription regulation</keyword>
<feature type="compositionally biased region" description="Basic residues" evidence="7">
    <location>
        <begin position="115"/>
        <end position="128"/>
    </location>
</feature>
<comment type="subcellular location">
    <subcellularLocation>
        <location evidence="1">Nucleus</location>
    </subcellularLocation>
</comment>
<feature type="domain" description="HTH myb-type" evidence="9">
    <location>
        <begin position="62"/>
        <end position="116"/>
    </location>
</feature>
<dbReference type="GO" id="GO:0003677">
    <property type="term" value="F:DNA binding"/>
    <property type="evidence" value="ECO:0007669"/>
    <property type="project" value="UniProtKB-KW"/>
</dbReference>
<organism evidence="10">
    <name type="scientific">Melilotus albus</name>
    <name type="common">White sweet clover</name>
    <name type="synonym">Melilotus officinalis subsp. albus</name>
    <dbReference type="NCBI Taxonomy" id="47082"/>
    <lineage>
        <taxon>Eukaryota</taxon>
        <taxon>Viridiplantae</taxon>
        <taxon>Streptophyta</taxon>
        <taxon>Embryophyta</taxon>
        <taxon>Tracheophyta</taxon>
        <taxon>Spermatophyta</taxon>
        <taxon>Magnoliopsida</taxon>
        <taxon>eudicotyledons</taxon>
        <taxon>Gunneridae</taxon>
        <taxon>Pentapetalae</taxon>
        <taxon>rosids</taxon>
        <taxon>fabids</taxon>
        <taxon>Fabales</taxon>
        <taxon>Fabaceae</taxon>
        <taxon>Papilionoideae</taxon>
        <taxon>50 kb inversion clade</taxon>
        <taxon>NPAAA clade</taxon>
        <taxon>Hologalegina</taxon>
        <taxon>IRL clade</taxon>
        <taxon>Trifolieae</taxon>
        <taxon>Melilotus</taxon>
    </lineage>
</organism>
<evidence type="ECO:0000256" key="2">
    <source>
        <dbReference type="ARBA" id="ARBA00022737"/>
    </source>
</evidence>
<protein>
    <submittedName>
        <fullName evidence="10">MYB family transcription factor</fullName>
    </submittedName>
</protein>
<dbReference type="InterPro" id="IPR001005">
    <property type="entry name" value="SANT/Myb"/>
</dbReference>
<evidence type="ECO:0000256" key="5">
    <source>
        <dbReference type="ARBA" id="ARBA00023163"/>
    </source>
</evidence>
<keyword evidence="6" id="KW-0539">Nucleus</keyword>
<dbReference type="InterPro" id="IPR017930">
    <property type="entry name" value="Myb_dom"/>
</dbReference>
<dbReference type="SMART" id="SM00717">
    <property type="entry name" value="SANT"/>
    <property type="match status" value="2"/>
</dbReference>
<dbReference type="CDD" id="cd00167">
    <property type="entry name" value="SANT"/>
    <property type="match status" value="2"/>
</dbReference>
<dbReference type="SUPFAM" id="SSF46689">
    <property type="entry name" value="Homeodomain-like"/>
    <property type="match status" value="1"/>
</dbReference>
<gene>
    <name evidence="10" type="primary">EVM0028596.1</name>
</gene>
<dbReference type="AlphaFoldDB" id="A0A896WEG1"/>
<feature type="compositionally biased region" description="Basic and acidic residues" evidence="7">
    <location>
        <begin position="129"/>
        <end position="142"/>
    </location>
</feature>
<dbReference type="PROSITE" id="PS51294">
    <property type="entry name" value="HTH_MYB"/>
    <property type="match status" value="2"/>
</dbReference>
<accession>A0A896WEG1</accession>
<evidence type="ECO:0000256" key="4">
    <source>
        <dbReference type="ARBA" id="ARBA00023125"/>
    </source>
</evidence>
<keyword evidence="4" id="KW-0238">DNA-binding</keyword>
<evidence type="ECO:0000259" key="8">
    <source>
        <dbReference type="PROSITE" id="PS50090"/>
    </source>
</evidence>
<dbReference type="PANTHER" id="PTHR47997">
    <property type="entry name" value="MYB DOMAIN PROTEIN 55"/>
    <property type="match status" value="1"/>
</dbReference>
<feature type="domain" description="HTH myb-type" evidence="9">
    <location>
        <begin position="9"/>
        <end position="61"/>
    </location>
</feature>
<feature type="region of interest" description="Disordered" evidence="7">
    <location>
        <begin position="115"/>
        <end position="142"/>
    </location>
</feature>
<evidence type="ECO:0000313" key="10">
    <source>
        <dbReference type="EMBL" id="QSD99618.1"/>
    </source>
</evidence>